<dbReference type="Gene3D" id="2.60.120.10">
    <property type="entry name" value="Jelly Rolls"/>
    <property type="match status" value="1"/>
</dbReference>
<dbReference type="Pfam" id="PF07883">
    <property type="entry name" value="Cupin_2"/>
    <property type="match status" value="1"/>
</dbReference>
<dbReference type="InterPro" id="IPR013096">
    <property type="entry name" value="Cupin_2"/>
</dbReference>
<comment type="caution">
    <text evidence="2">The sequence shown here is derived from an EMBL/GenBank/DDBJ whole genome shotgun (WGS) entry which is preliminary data.</text>
</comment>
<dbReference type="PANTHER" id="PTHR37694:SF1">
    <property type="entry name" value="SLR8022 PROTEIN"/>
    <property type="match status" value="1"/>
</dbReference>
<dbReference type="SUPFAM" id="SSF51182">
    <property type="entry name" value="RmlC-like cupins"/>
    <property type="match status" value="1"/>
</dbReference>
<dbReference type="RefSeq" id="WP_158631426.1">
    <property type="nucleotide sequence ID" value="NZ_JAABOK010000003.1"/>
</dbReference>
<gene>
    <name evidence="2" type="ORF">ECE50_021230</name>
</gene>
<name>A0A9Q5GWK0_9BACT</name>
<dbReference type="AlphaFoldDB" id="A0A9Q5GWK0"/>
<keyword evidence="3" id="KW-1185">Reference proteome</keyword>
<dbReference type="InterPro" id="IPR011051">
    <property type="entry name" value="RmlC_Cupin_sf"/>
</dbReference>
<protein>
    <submittedName>
        <fullName evidence="2">Cupin domain-containing protein</fullName>
    </submittedName>
</protein>
<evidence type="ECO:0000313" key="2">
    <source>
        <dbReference type="EMBL" id="NSL89378.1"/>
    </source>
</evidence>
<dbReference type="EMBL" id="RIAR02000001">
    <property type="protein sequence ID" value="NSL89378.1"/>
    <property type="molecule type" value="Genomic_DNA"/>
</dbReference>
<organism evidence="2 3">
    <name type="scientific">Chitinophaga solisilvae</name>
    <dbReference type="NCBI Taxonomy" id="1233460"/>
    <lineage>
        <taxon>Bacteria</taxon>
        <taxon>Pseudomonadati</taxon>
        <taxon>Bacteroidota</taxon>
        <taxon>Chitinophagia</taxon>
        <taxon>Chitinophagales</taxon>
        <taxon>Chitinophagaceae</taxon>
        <taxon>Chitinophaga</taxon>
    </lineage>
</organism>
<dbReference type="OrthoDB" id="959543at2"/>
<evidence type="ECO:0000259" key="1">
    <source>
        <dbReference type="Pfam" id="PF07883"/>
    </source>
</evidence>
<proteinExistence type="predicted"/>
<dbReference type="PANTHER" id="PTHR37694">
    <property type="entry name" value="SLR8022 PROTEIN"/>
    <property type="match status" value="1"/>
</dbReference>
<dbReference type="CDD" id="cd02230">
    <property type="entry name" value="cupin_HP0902-like"/>
    <property type="match status" value="1"/>
</dbReference>
<feature type="domain" description="Cupin type-2" evidence="1">
    <location>
        <begin position="30"/>
        <end position="95"/>
    </location>
</feature>
<dbReference type="Proteomes" id="UP000281028">
    <property type="component" value="Unassembled WGS sequence"/>
</dbReference>
<sequence length="96" mass="10766">MKNMNVLQEEGNNKVKSCTVFRTKRFNASLVIMQQGQQIPPHTSPADAMVLVVEGKIAFMLNEEVTVLEKGDVLTFHANEIHALQALETARFLLIK</sequence>
<accession>A0A9Q5GWK0</accession>
<evidence type="ECO:0000313" key="3">
    <source>
        <dbReference type="Proteomes" id="UP000281028"/>
    </source>
</evidence>
<dbReference type="InterPro" id="IPR014710">
    <property type="entry name" value="RmlC-like_jellyroll"/>
</dbReference>
<reference evidence="2" key="1">
    <citation type="submission" date="2020-05" db="EMBL/GenBank/DDBJ databases">
        <title>Chitinophaga laudate sp. nov., isolated from a tropical peat swamp.</title>
        <authorList>
            <person name="Goh C.B.S."/>
            <person name="Lee M.S."/>
            <person name="Parimannan S."/>
            <person name="Pasbakhsh P."/>
            <person name="Yule C.M."/>
            <person name="Rajandas H."/>
            <person name="Loke S."/>
            <person name="Croft L."/>
            <person name="Tan J.B.L."/>
        </authorList>
    </citation>
    <scope>NUCLEOTIDE SEQUENCE</scope>
    <source>
        <strain evidence="2">Mgbs1</strain>
    </source>
</reference>